<evidence type="ECO:0000256" key="1">
    <source>
        <dbReference type="ARBA" id="ARBA00001933"/>
    </source>
</evidence>
<organism evidence="16 17">
    <name type="scientific">Bacteriovorax antarcticus</name>
    <dbReference type="NCBI Taxonomy" id="3088717"/>
    <lineage>
        <taxon>Bacteria</taxon>
        <taxon>Pseudomonadati</taxon>
        <taxon>Bdellovibrionota</taxon>
        <taxon>Bacteriovoracia</taxon>
        <taxon>Bacteriovoracales</taxon>
        <taxon>Bacteriovoracaceae</taxon>
        <taxon>Bacteriovorax</taxon>
    </lineage>
</organism>
<evidence type="ECO:0000256" key="6">
    <source>
        <dbReference type="ARBA" id="ARBA00022576"/>
    </source>
</evidence>
<dbReference type="InterPro" id="IPR015424">
    <property type="entry name" value="PyrdxlP-dep_Trfase"/>
</dbReference>
<keyword evidence="6 16" id="KW-0032">Aminotransferase</keyword>
<evidence type="ECO:0000256" key="12">
    <source>
        <dbReference type="ARBA" id="ARBA00031421"/>
    </source>
</evidence>
<sequence length="372" mass="41129">MFDSFEIPKELIPADPRFGSGPSLVPTEFLEKLAKTGHEFMGTSHRKAGVKNVVKEIQEGLKKYFNVPSDYLVVLGNGGATLLFDMIALGLVEKKATHYTCGEFSEKWYKSTKLVPWLAAENVSVPFGKGINGKAVAGSDLIAVTLNETSTGVQLSELPIVDANTLLAVDATSGAGQCPCDVSKTDVFFFAPQKVFASDGGLWIAIMSPKALARAAKIAGDKSRYIPEIMSWTHAISNSEQNQTYNTPALATLFIMNEQVKRMNEQGYAEIQKLSQKKADLLYSWAESKPYLSCYIEEKQFRSIAVATIDVDAKVNVDDVIKFLEKKKAVYGIDGYRKLGRNQFRISMFHNISYSDLDKLTKLLSMMIESKL</sequence>
<dbReference type="InterPro" id="IPR022278">
    <property type="entry name" value="Pser_aminoTfrase"/>
</dbReference>
<dbReference type="Gene3D" id="3.40.640.10">
    <property type="entry name" value="Type I PLP-dependent aspartate aminotransferase-like (Major domain)"/>
    <property type="match status" value="1"/>
</dbReference>
<keyword evidence="9" id="KW-0663">Pyridoxal phosphate</keyword>
<dbReference type="InterPro" id="IPR015422">
    <property type="entry name" value="PyrdxlP-dep_Trfase_small"/>
</dbReference>
<dbReference type="PANTHER" id="PTHR21152">
    <property type="entry name" value="AMINOTRANSFERASE CLASS V"/>
    <property type="match status" value="1"/>
</dbReference>
<comment type="pathway">
    <text evidence="2">Amino-acid biosynthesis; L-serine biosynthesis; L-serine from 3-phospho-D-glycerate: step 2/3.</text>
</comment>
<dbReference type="Proteomes" id="UP001302274">
    <property type="component" value="Unassembled WGS sequence"/>
</dbReference>
<dbReference type="InterPro" id="IPR000192">
    <property type="entry name" value="Aminotrans_V_dom"/>
</dbReference>
<comment type="cofactor">
    <cofactor evidence="1">
        <name>pyridoxal 5'-phosphate</name>
        <dbReference type="ChEBI" id="CHEBI:597326"/>
    </cofactor>
</comment>
<evidence type="ECO:0000256" key="10">
    <source>
        <dbReference type="ARBA" id="ARBA00023096"/>
    </source>
</evidence>
<dbReference type="Gene3D" id="3.90.1150.10">
    <property type="entry name" value="Aspartate Aminotransferase, domain 1"/>
    <property type="match status" value="1"/>
</dbReference>
<feature type="domain" description="Aminotransferase class V" evidence="15">
    <location>
        <begin position="140"/>
        <end position="328"/>
    </location>
</feature>
<evidence type="ECO:0000256" key="4">
    <source>
        <dbReference type="ARBA" id="ARBA00013030"/>
    </source>
</evidence>
<evidence type="ECO:0000256" key="7">
    <source>
        <dbReference type="ARBA" id="ARBA00022605"/>
    </source>
</evidence>
<dbReference type="EMBL" id="JAYGJQ010000002">
    <property type="protein sequence ID" value="MEA9357951.1"/>
    <property type="molecule type" value="Genomic_DNA"/>
</dbReference>
<dbReference type="GO" id="GO:0008483">
    <property type="term" value="F:transaminase activity"/>
    <property type="evidence" value="ECO:0007669"/>
    <property type="project" value="UniProtKB-KW"/>
</dbReference>
<reference evidence="16 17" key="1">
    <citation type="submission" date="2023-11" db="EMBL/GenBank/DDBJ databases">
        <title>A Novel Polar Bacteriovorax (B. antarcticus) Isolated from the Biocrust in Antarctica.</title>
        <authorList>
            <person name="Mun W."/>
            <person name="Choi S.Y."/>
            <person name="Mitchell R.J."/>
        </authorList>
    </citation>
    <scope>NUCLEOTIDE SEQUENCE [LARGE SCALE GENOMIC DNA]</scope>
    <source>
        <strain evidence="16 17">PP10</strain>
    </source>
</reference>
<dbReference type="PANTHER" id="PTHR21152:SF40">
    <property type="entry name" value="ALANINE--GLYOXYLATE AMINOTRANSFERASE"/>
    <property type="match status" value="1"/>
</dbReference>
<evidence type="ECO:0000256" key="13">
    <source>
        <dbReference type="ARBA" id="ARBA00047630"/>
    </source>
</evidence>
<accession>A0ABU5VY33</accession>
<dbReference type="RefSeq" id="WP_323578148.1">
    <property type="nucleotide sequence ID" value="NZ_JAYGJQ010000002.1"/>
</dbReference>
<comment type="similarity">
    <text evidence="3">Belongs to the class-V pyridoxal-phosphate-dependent aminotransferase family. SerC subfamily.</text>
</comment>
<dbReference type="EC" id="2.6.1.52" evidence="4"/>
<evidence type="ECO:0000256" key="8">
    <source>
        <dbReference type="ARBA" id="ARBA00022679"/>
    </source>
</evidence>
<proteinExistence type="inferred from homology"/>
<comment type="catalytic activity">
    <reaction evidence="14">
        <text>O-phospho-L-serine + 2-oxoglutarate = 3-phosphooxypyruvate + L-glutamate</text>
        <dbReference type="Rhea" id="RHEA:14329"/>
        <dbReference type="ChEBI" id="CHEBI:16810"/>
        <dbReference type="ChEBI" id="CHEBI:18110"/>
        <dbReference type="ChEBI" id="CHEBI:29985"/>
        <dbReference type="ChEBI" id="CHEBI:57524"/>
        <dbReference type="EC" id="2.6.1.52"/>
    </reaction>
</comment>
<comment type="catalytic activity">
    <reaction evidence="13">
        <text>4-(phosphooxy)-L-threonine + 2-oxoglutarate = (R)-3-hydroxy-2-oxo-4-phosphooxybutanoate + L-glutamate</text>
        <dbReference type="Rhea" id="RHEA:16573"/>
        <dbReference type="ChEBI" id="CHEBI:16810"/>
        <dbReference type="ChEBI" id="CHEBI:29985"/>
        <dbReference type="ChEBI" id="CHEBI:58452"/>
        <dbReference type="ChEBI" id="CHEBI:58538"/>
        <dbReference type="EC" id="2.6.1.52"/>
    </reaction>
</comment>
<keyword evidence="10" id="KW-0664">Pyridoxine biosynthesis</keyword>
<evidence type="ECO:0000256" key="2">
    <source>
        <dbReference type="ARBA" id="ARBA00005099"/>
    </source>
</evidence>
<keyword evidence="17" id="KW-1185">Reference proteome</keyword>
<evidence type="ECO:0000256" key="9">
    <source>
        <dbReference type="ARBA" id="ARBA00022898"/>
    </source>
</evidence>
<keyword evidence="11" id="KW-0718">Serine biosynthesis</keyword>
<name>A0ABU5VY33_9BACT</name>
<gene>
    <name evidence="16" type="ORF">SHI21_17095</name>
</gene>
<protein>
    <recommendedName>
        <fullName evidence="4">phosphoserine transaminase</fullName>
        <ecNumber evidence="4">2.6.1.52</ecNumber>
    </recommendedName>
    <alternativeName>
        <fullName evidence="12">Phosphohydroxythreonine aminotransferase</fullName>
    </alternativeName>
</protein>
<keyword evidence="8" id="KW-0808">Transferase</keyword>
<evidence type="ECO:0000259" key="15">
    <source>
        <dbReference type="Pfam" id="PF00266"/>
    </source>
</evidence>
<evidence type="ECO:0000256" key="3">
    <source>
        <dbReference type="ARBA" id="ARBA00006904"/>
    </source>
</evidence>
<evidence type="ECO:0000256" key="14">
    <source>
        <dbReference type="ARBA" id="ARBA00049007"/>
    </source>
</evidence>
<evidence type="ECO:0000313" key="17">
    <source>
        <dbReference type="Proteomes" id="UP001302274"/>
    </source>
</evidence>
<evidence type="ECO:0000256" key="11">
    <source>
        <dbReference type="ARBA" id="ARBA00023299"/>
    </source>
</evidence>
<comment type="caution">
    <text evidence="16">The sequence shown here is derived from an EMBL/GenBank/DDBJ whole genome shotgun (WGS) entry which is preliminary data.</text>
</comment>
<keyword evidence="5" id="KW-0963">Cytoplasm</keyword>
<dbReference type="SUPFAM" id="SSF53383">
    <property type="entry name" value="PLP-dependent transferases"/>
    <property type="match status" value="1"/>
</dbReference>
<dbReference type="Pfam" id="PF00266">
    <property type="entry name" value="Aminotran_5"/>
    <property type="match status" value="1"/>
</dbReference>
<evidence type="ECO:0000256" key="5">
    <source>
        <dbReference type="ARBA" id="ARBA00022490"/>
    </source>
</evidence>
<keyword evidence="7" id="KW-0028">Amino-acid biosynthesis</keyword>
<dbReference type="InterPro" id="IPR015421">
    <property type="entry name" value="PyrdxlP-dep_Trfase_major"/>
</dbReference>
<evidence type="ECO:0000313" key="16">
    <source>
        <dbReference type="EMBL" id="MEA9357951.1"/>
    </source>
</evidence>
<dbReference type="PIRSF" id="PIRSF000525">
    <property type="entry name" value="SerC"/>
    <property type="match status" value="1"/>
</dbReference>